<gene>
    <name evidence="1" type="ORF">ACFPEL_00110</name>
</gene>
<sequence>MPGTGGTVPVPGLGAIRGAGTAAARAASSAARGIGTVGGSTGAEVSAGARCRGGWTVVMVCVSPDEMRGVRRMADLPLMSSGATIR</sequence>
<protein>
    <submittedName>
        <fullName evidence="1">Uncharacterized protein</fullName>
    </submittedName>
</protein>
<evidence type="ECO:0000313" key="2">
    <source>
        <dbReference type="Proteomes" id="UP001595909"/>
    </source>
</evidence>
<evidence type="ECO:0000313" key="1">
    <source>
        <dbReference type="EMBL" id="MFC4830795.1"/>
    </source>
</evidence>
<reference evidence="2" key="1">
    <citation type="journal article" date="2019" name="Int. J. Syst. Evol. Microbiol.">
        <title>The Global Catalogue of Microorganisms (GCM) 10K type strain sequencing project: providing services to taxonomists for standard genome sequencing and annotation.</title>
        <authorList>
            <consortium name="The Broad Institute Genomics Platform"/>
            <consortium name="The Broad Institute Genome Sequencing Center for Infectious Disease"/>
            <person name="Wu L."/>
            <person name="Ma J."/>
        </authorList>
    </citation>
    <scope>NUCLEOTIDE SEQUENCE [LARGE SCALE GENOMIC DNA]</scope>
    <source>
        <strain evidence="2">CCUG 50347</strain>
    </source>
</reference>
<organism evidence="1 2">
    <name type="scientific">Actinomycetospora chibensis</name>
    <dbReference type="NCBI Taxonomy" id="663606"/>
    <lineage>
        <taxon>Bacteria</taxon>
        <taxon>Bacillati</taxon>
        <taxon>Actinomycetota</taxon>
        <taxon>Actinomycetes</taxon>
        <taxon>Pseudonocardiales</taxon>
        <taxon>Pseudonocardiaceae</taxon>
        <taxon>Actinomycetospora</taxon>
    </lineage>
</organism>
<proteinExistence type="predicted"/>
<accession>A0ABV9REM0</accession>
<comment type="caution">
    <text evidence="1">The sequence shown here is derived from an EMBL/GenBank/DDBJ whole genome shotgun (WGS) entry which is preliminary data.</text>
</comment>
<keyword evidence="2" id="KW-1185">Reference proteome</keyword>
<dbReference type="RefSeq" id="WP_274188861.1">
    <property type="nucleotide sequence ID" value="NZ_BAABHN010000001.1"/>
</dbReference>
<dbReference type="Proteomes" id="UP001595909">
    <property type="component" value="Unassembled WGS sequence"/>
</dbReference>
<dbReference type="EMBL" id="JBHSIM010000001">
    <property type="protein sequence ID" value="MFC4830795.1"/>
    <property type="molecule type" value="Genomic_DNA"/>
</dbReference>
<name>A0ABV9REM0_9PSEU</name>